<keyword evidence="2" id="KW-1185">Reference proteome</keyword>
<protein>
    <recommendedName>
        <fullName evidence="3">Nitrogen fixation protein NifT</fullName>
    </recommendedName>
</protein>
<dbReference type="EMBL" id="BMDY01000002">
    <property type="protein sequence ID" value="GGA95614.1"/>
    <property type="molecule type" value="Genomic_DNA"/>
</dbReference>
<accession>A0ABQ1HY45</accession>
<dbReference type="InterPro" id="IPR024044">
    <property type="entry name" value="NifT/FixU_barrel-like_dom_sf"/>
</dbReference>
<evidence type="ECO:0000313" key="1">
    <source>
        <dbReference type="EMBL" id="GGA95614.1"/>
    </source>
</evidence>
<gene>
    <name evidence="1" type="ORF">GCM10007414_05560</name>
</gene>
<evidence type="ECO:0008006" key="3">
    <source>
        <dbReference type="Google" id="ProtNLM"/>
    </source>
</evidence>
<reference evidence="2" key="1">
    <citation type="journal article" date="2019" name="Int. J. Syst. Evol. Microbiol.">
        <title>The Global Catalogue of Microorganisms (GCM) 10K type strain sequencing project: providing services to taxonomists for standard genome sequencing and annotation.</title>
        <authorList>
            <consortium name="The Broad Institute Genomics Platform"/>
            <consortium name="The Broad Institute Genome Sequencing Center for Infectious Disease"/>
            <person name="Wu L."/>
            <person name="Ma J."/>
        </authorList>
    </citation>
    <scope>NUCLEOTIDE SEQUENCE [LARGE SCALE GENOMIC DNA]</scope>
    <source>
        <strain evidence="2">CGMCC 1.10131</strain>
    </source>
</reference>
<sequence length="70" mass="7986">MPNLIISRESSGELQAYIAKKDLELTINSLEFDQDDQWGGELELSDGSRFYIEPQNAKPSLPKTFRARRA</sequence>
<evidence type="ECO:0000313" key="2">
    <source>
        <dbReference type="Proteomes" id="UP000651977"/>
    </source>
</evidence>
<dbReference type="Gene3D" id="2.40.50.240">
    <property type="entry name" value="NifT/FixU-like"/>
    <property type="match status" value="1"/>
</dbReference>
<proteinExistence type="predicted"/>
<dbReference type="NCBIfam" id="TIGR02934">
    <property type="entry name" value="nifT_nitrog"/>
    <property type="match status" value="1"/>
</dbReference>
<name>A0ABQ1HY45_9ALTE</name>
<dbReference type="SUPFAM" id="SSF159203">
    <property type="entry name" value="NifT/FixU-like"/>
    <property type="match status" value="1"/>
</dbReference>
<comment type="caution">
    <text evidence="1">The sequence shown here is derived from an EMBL/GenBank/DDBJ whole genome shotgun (WGS) entry which is preliminary data.</text>
</comment>
<dbReference type="RefSeq" id="WP_055731569.1">
    <property type="nucleotide sequence ID" value="NZ_BMDY01000002.1"/>
</dbReference>
<dbReference type="Proteomes" id="UP000651977">
    <property type="component" value="Unassembled WGS sequence"/>
</dbReference>
<organism evidence="1 2">
    <name type="scientific">Agarivorans gilvus</name>
    <dbReference type="NCBI Taxonomy" id="680279"/>
    <lineage>
        <taxon>Bacteria</taxon>
        <taxon>Pseudomonadati</taxon>
        <taxon>Pseudomonadota</taxon>
        <taxon>Gammaproteobacteria</taxon>
        <taxon>Alteromonadales</taxon>
        <taxon>Alteromonadaceae</taxon>
        <taxon>Agarivorans</taxon>
    </lineage>
</organism>
<dbReference type="InterPro" id="IPR009727">
    <property type="entry name" value="NifT"/>
</dbReference>
<dbReference type="Pfam" id="PF06988">
    <property type="entry name" value="NifT"/>
    <property type="match status" value="1"/>
</dbReference>